<feature type="transmembrane region" description="Helical" evidence="1">
    <location>
        <begin position="9"/>
        <end position="29"/>
    </location>
</feature>
<keyword evidence="1" id="KW-0472">Membrane</keyword>
<feature type="transmembrane region" description="Helical" evidence="1">
    <location>
        <begin position="35"/>
        <end position="55"/>
    </location>
</feature>
<keyword evidence="1" id="KW-0812">Transmembrane</keyword>
<dbReference type="RefSeq" id="WP_143051091.1">
    <property type="nucleotide sequence ID" value="NZ_FNUJ01000011.1"/>
</dbReference>
<feature type="transmembrane region" description="Helical" evidence="1">
    <location>
        <begin position="162"/>
        <end position="181"/>
    </location>
</feature>
<keyword evidence="3" id="KW-1185">Reference proteome</keyword>
<feature type="transmembrane region" description="Helical" evidence="1">
    <location>
        <begin position="97"/>
        <end position="115"/>
    </location>
</feature>
<organism evidence="2 3">
    <name type="scientific">Amycolatopsis pretoriensis</name>
    <dbReference type="NCBI Taxonomy" id="218821"/>
    <lineage>
        <taxon>Bacteria</taxon>
        <taxon>Bacillati</taxon>
        <taxon>Actinomycetota</taxon>
        <taxon>Actinomycetes</taxon>
        <taxon>Pseudonocardiales</taxon>
        <taxon>Pseudonocardiaceae</taxon>
        <taxon>Amycolatopsis</taxon>
    </lineage>
</organism>
<proteinExistence type="predicted"/>
<evidence type="ECO:0000256" key="1">
    <source>
        <dbReference type="SAM" id="Phobius"/>
    </source>
</evidence>
<dbReference type="AlphaFoldDB" id="A0A1H5REC3"/>
<dbReference type="OrthoDB" id="3621944at2"/>
<feature type="transmembrane region" description="Helical" evidence="1">
    <location>
        <begin position="135"/>
        <end position="156"/>
    </location>
</feature>
<feature type="transmembrane region" description="Helical" evidence="1">
    <location>
        <begin position="67"/>
        <end position="91"/>
    </location>
</feature>
<accession>A0A1H5REC3</accession>
<evidence type="ECO:0000313" key="3">
    <source>
        <dbReference type="Proteomes" id="UP000198878"/>
    </source>
</evidence>
<sequence length="289" mass="30230">MNGEGAPRWWLLWSLGGITVVHLVANGGWTPETTIGLPIGLAVTLVLVFVRRLPWWLTGELPARRRGLILAGLGGLALLDAVIVAALFAHPPHGADVVNAGVVVAIFGGGTAFAASRLVPRRPSTRRASLRRRLWAATAAVWSAGAGLLALEAGAIVLTGGWLPWFIPIAGGVAVVALAVWRSDLAGPARCLATDRWTPVAAASFDVRPGEPVDGWAVLPDDVRIRFHLPVTPPDIAAELAGRRRLWLAGWPSEHLVAGLPDGDSYAVGTIGHAGRGGKNTVPAGSGRR</sequence>
<gene>
    <name evidence="2" type="ORF">SAMN05421837_111144</name>
</gene>
<evidence type="ECO:0000313" key="2">
    <source>
        <dbReference type="EMBL" id="SEF36723.1"/>
    </source>
</evidence>
<reference evidence="3" key="1">
    <citation type="submission" date="2016-10" db="EMBL/GenBank/DDBJ databases">
        <authorList>
            <person name="Varghese N."/>
            <person name="Submissions S."/>
        </authorList>
    </citation>
    <scope>NUCLEOTIDE SEQUENCE [LARGE SCALE GENOMIC DNA]</scope>
    <source>
        <strain evidence="3">DSM 44654</strain>
    </source>
</reference>
<protein>
    <submittedName>
        <fullName evidence="2">Uncharacterized protein</fullName>
    </submittedName>
</protein>
<keyword evidence="1" id="KW-1133">Transmembrane helix</keyword>
<dbReference type="EMBL" id="FNUJ01000011">
    <property type="protein sequence ID" value="SEF36723.1"/>
    <property type="molecule type" value="Genomic_DNA"/>
</dbReference>
<dbReference type="Proteomes" id="UP000198878">
    <property type="component" value="Unassembled WGS sequence"/>
</dbReference>
<name>A0A1H5REC3_9PSEU</name>